<feature type="transmembrane region" description="Helical" evidence="1">
    <location>
        <begin position="12"/>
        <end position="33"/>
    </location>
</feature>
<dbReference type="Proteomes" id="UP000049855">
    <property type="component" value="Unassembled WGS sequence"/>
</dbReference>
<keyword evidence="3" id="KW-1185">Reference proteome</keyword>
<keyword evidence="1" id="KW-0472">Membrane</keyword>
<evidence type="ECO:0000313" key="3">
    <source>
        <dbReference type="Proteomes" id="UP000049855"/>
    </source>
</evidence>
<keyword evidence="1" id="KW-0812">Transmembrane</keyword>
<evidence type="ECO:0000256" key="1">
    <source>
        <dbReference type="SAM" id="Phobius"/>
    </source>
</evidence>
<keyword evidence="1" id="KW-1133">Transmembrane helix</keyword>
<organism evidence="2 3">
    <name type="scientific">Sporomusa ovata</name>
    <dbReference type="NCBI Taxonomy" id="2378"/>
    <lineage>
        <taxon>Bacteria</taxon>
        <taxon>Bacillati</taxon>
        <taxon>Bacillota</taxon>
        <taxon>Negativicutes</taxon>
        <taxon>Selenomonadales</taxon>
        <taxon>Sporomusaceae</taxon>
        <taxon>Sporomusa</taxon>
    </lineage>
</organism>
<name>A0A0U1L3H5_9FIRM</name>
<proteinExistence type="predicted"/>
<protein>
    <submittedName>
        <fullName evidence="2">Uncharacterized protein</fullName>
    </submittedName>
</protein>
<evidence type="ECO:0000313" key="2">
    <source>
        <dbReference type="EMBL" id="CQR74216.1"/>
    </source>
</evidence>
<accession>A0A0U1L3H5</accession>
<dbReference type="AlphaFoldDB" id="A0A0U1L3H5"/>
<dbReference type="EMBL" id="CTRP01000014">
    <property type="protein sequence ID" value="CQR74216.1"/>
    <property type="molecule type" value="Genomic_DNA"/>
</dbReference>
<sequence length="42" mass="5120">MITNINLYTNQYFYFFAWANFFGAGLFMWNNLIRNLPMSPYN</sequence>
<gene>
    <name evidence="2" type="ORF">SpAn4DRAFT_0678</name>
</gene>
<reference evidence="3" key="1">
    <citation type="submission" date="2015-03" db="EMBL/GenBank/DDBJ databases">
        <authorList>
            <person name="Nijsse Bart"/>
        </authorList>
    </citation>
    <scope>NUCLEOTIDE SEQUENCE [LARGE SCALE GENOMIC DNA]</scope>
</reference>